<proteinExistence type="predicted"/>
<evidence type="ECO:0000256" key="2">
    <source>
        <dbReference type="SAM" id="MobiDB-lite"/>
    </source>
</evidence>
<keyword evidence="3" id="KW-1133">Transmembrane helix</keyword>
<sequence length="817" mass="87969">MFEAENSKINPLFAEFFGHDLGVQELPTVVDTDAAESSSNPARRAGRRPRPRPAHRRDPARTLRFRAAQLALVIYVAALMLANPSHVKGLKLHFSIYEMQSEDEAGSGYSCQTTCDGALNTGVPGQVAIPGAKAAGVAGLDADIGGLTDLANAITAELEKNIAKAKEEVKEANLAALELFAEAIHAGKVDASEAFTTRGIVGKIQQPKIERALAYIQEHMQDVLTVERFFETEVVELVVANPRKPQLKVRKVGAAAATVPTAVEFDFVHLANGTPWTALVTGETVSSAIPNQHGVGKFLTAKGLMVTEGPNAKPQIRGGAHIGIVGLSLSAYDYVPLLLRYTSLVVPTDSGYDIDPKDAEKYQGLLTFISRTGESAPPRIVNPKHFADPQPILTSAELHALQLQKRFDWLTFWKVFLDANVARALGTLPTDLAYKKAMTPKERMVHYARQIEAHRNGSLTEAGLLHAGYSLAYGGQGFYADPATAERELVGKAPLTRTDRAGFLLRRGSLAEISSLAYVSQQSNKAFFDEYTTMHNHVAASPPAIQYLVARMFELGVATHAAGDATNAAFVKSLDSSVLLAPLSLDRKADAVLVGLKQRVKEVVQGQPEYAKGRFLRTPGNALVHAIDMGMGGQGTRVVSPGPANAVVGDQSIVGMRWSDTSFLDAAAYGAASLAPVTVLLSSIAAKGDPQPAERLLAYYKAGLPSPAKFDSEVAQFKAQWTEVHEKRAFLLLCAEAAADAAQYLKYTDQVFTAATRKQLVAGFTQQKLHGAAVGRYENAVEGIPAFDPPSVEDYFERFVDLSPAEIQSCWDAHMTV</sequence>
<feature type="region of interest" description="Disordered" evidence="2">
    <location>
        <begin position="32"/>
        <end position="60"/>
    </location>
</feature>
<dbReference type="AlphaFoldDB" id="A0AAD6V1M4"/>
<evidence type="ECO:0000256" key="3">
    <source>
        <dbReference type="SAM" id="Phobius"/>
    </source>
</evidence>
<name>A0AAD6V1M4_9AGAR</name>
<keyword evidence="3" id="KW-0472">Membrane</keyword>
<feature type="compositionally biased region" description="Basic residues" evidence="2">
    <location>
        <begin position="44"/>
        <end position="55"/>
    </location>
</feature>
<dbReference type="EMBL" id="JARJCW010000078">
    <property type="protein sequence ID" value="KAJ7197386.1"/>
    <property type="molecule type" value="Genomic_DNA"/>
</dbReference>
<feature type="coiled-coil region" evidence="1">
    <location>
        <begin position="148"/>
        <end position="182"/>
    </location>
</feature>
<keyword evidence="5" id="KW-1185">Reference proteome</keyword>
<keyword evidence="1" id="KW-0175">Coiled coil</keyword>
<evidence type="ECO:0000313" key="5">
    <source>
        <dbReference type="Proteomes" id="UP001219525"/>
    </source>
</evidence>
<evidence type="ECO:0000313" key="4">
    <source>
        <dbReference type="EMBL" id="KAJ7197386.1"/>
    </source>
</evidence>
<gene>
    <name evidence="4" type="ORF">GGX14DRAFT_667907</name>
</gene>
<feature type="transmembrane region" description="Helical" evidence="3">
    <location>
        <begin position="63"/>
        <end position="82"/>
    </location>
</feature>
<protein>
    <submittedName>
        <fullName evidence="4">Uncharacterized protein</fullName>
    </submittedName>
</protein>
<comment type="caution">
    <text evidence="4">The sequence shown here is derived from an EMBL/GenBank/DDBJ whole genome shotgun (WGS) entry which is preliminary data.</text>
</comment>
<accession>A0AAD6V1M4</accession>
<organism evidence="4 5">
    <name type="scientific">Mycena pura</name>
    <dbReference type="NCBI Taxonomy" id="153505"/>
    <lineage>
        <taxon>Eukaryota</taxon>
        <taxon>Fungi</taxon>
        <taxon>Dikarya</taxon>
        <taxon>Basidiomycota</taxon>
        <taxon>Agaricomycotina</taxon>
        <taxon>Agaricomycetes</taxon>
        <taxon>Agaricomycetidae</taxon>
        <taxon>Agaricales</taxon>
        <taxon>Marasmiineae</taxon>
        <taxon>Mycenaceae</taxon>
        <taxon>Mycena</taxon>
    </lineage>
</organism>
<dbReference type="Proteomes" id="UP001219525">
    <property type="component" value="Unassembled WGS sequence"/>
</dbReference>
<evidence type="ECO:0000256" key="1">
    <source>
        <dbReference type="SAM" id="Coils"/>
    </source>
</evidence>
<keyword evidence="3" id="KW-0812">Transmembrane</keyword>
<reference evidence="4" key="1">
    <citation type="submission" date="2023-03" db="EMBL/GenBank/DDBJ databases">
        <title>Massive genome expansion in bonnet fungi (Mycena s.s.) driven by repeated elements and novel gene families across ecological guilds.</title>
        <authorList>
            <consortium name="Lawrence Berkeley National Laboratory"/>
            <person name="Harder C.B."/>
            <person name="Miyauchi S."/>
            <person name="Viragh M."/>
            <person name="Kuo A."/>
            <person name="Thoen E."/>
            <person name="Andreopoulos B."/>
            <person name="Lu D."/>
            <person name="Skrede I."/>
            <person name="Drula E."/>
            <person name="Henrissat B."/>
            <person name="Morin E."/>
            <person name="Kohler A."/>
            <person name="Barry K."/>
            <person name="LaButti K."/>
            <person name="Morin E."/>
            <person name="Salamov A."/>
            <person name="Lipzen A."/>
            <person name="Mereny Z."/>
            <person name="Hegedus B."/>
            <person name="Baldrian P."/>
            <person name="Stursova M."/>
            <person name="Weitz H."/>
            <person name="Taylor A."/>
            <person name="Grigoriev I.V."/>
            <person name="Nagy L.G."/>
            <person name="Martin F."/>
            <person name="Kauserud H."/>
        </authorList>
    </citation>
    <scope>NUCLEOTIDE SEQUENCE</scope>
    <source>
        <strain evidence="4">9144</strain>
    </source>
</reference>